<evidence type="ECO:0000256" key="12">
    <source>
        <dbReference type="SAM" id="Phobius"/>
    </source>
</evidence>
<accession>A0A833YLX8</accession>
<dbReference type="GO" id="GO:0005886">
    <property type="term" value="C:plasma membrane"/>
    <property type="evidence" value="ECO:0007669"/>
    <property type="project" value="UniProtKB-SubCell"/>
</dbReference>
<keyword evidence="7 12" id="KW-0472">Membrane</keyword>
<keyword evidence="6 12" id="KW-1133">Transmembrane helix</keyword>
<evidence type="ECO:0000256" key="11">
    <source>
        <dbReference type="SAM" id="MobiDB-lite"/>
    </source>
</evidence>
<dbReference type="AlphaFoldDB" id="A0A833YLX8"/>
<evidence type="ECO:0000256" key="5">
    <source>
        <dbReference type="ARBA" id="ARBA00022737"/>
    </source>
</evidence>
<dbReference type="InterPro" id="IPR013783">
    <property type="entry name" value="Ig-like_fold"/>
</dbReference>
<dbReference type="FunFam" id="2.60.40.10:FF:000049">
    <property type="entry name" value="Leukocyte immunoglobulin-like receptor subfamily B member 1"/>
    <property type="match status" value="3"/>
</dbReference>
<evidence type="ECO:0000256" key="13">
    <source>
        <dbReference type="SAM" id="SignalP"/>
    </source>
</evidence>
<dbReference type="GO" id="GO:0002764">
    <property type="term" value="P:immune response-regulating signaling pathway"/>
    <property type="evidence" value="ECO:0007669"/>
    <property type="project" value="TreeGrafter"/>
</dbReference>
<dbReference type="EMBL" id="JABVXQ010000014">
    <property type="protein sequence ID" value="KAF6078165.1"/>
    <property type="molecule type" value="Genomic_DNA"/>
</dbReference>
<protein>
    <recommendedName>
        <fullName evidence="16">Leukocyte immunoglobulin-like receptor subfamily A member 6</fullName>
    </recommendedName>
</protein>
<keyword evidence="4 13" id="KW-0732">Signal</keyword>
<dbReference type="GO" id="GO:0019221">
    <property type="term" value="P:cytokine-mediated signaling pathway"/>
    <property type="evidence" value="ECO:0007669"/>
    <property type="project" value="TreeGrafter"/>
</dbReference>
<evidence type="ECO:0000256" key="8">
    <source>
        <dbReference type="ARBA" id="ARBA00023157"/>
    </source>
</evidence>
<gene>
    <name evidence="14" type="ORF">HJG60_009069</name>
</gene>
<evidence type="ECO:0000256" key="10">
    <source>
        <dbReference type="ARBA" id="ARBA00023319"/>
    </source>
</evidence>
<evidence type="ECO:0000256" key="4">
    <source>
        <dbReference type="ARBA" id="ARBA00022729"/>
    </source>
</evidence>
<dbReference type="InterPro" id="IPR036179">
    <property type="entry name" value="Ig-like_dom_sf"/>
</dbReference>
<dbReference type="PANTHER" id="PTHR11738">
    <property type="entry name" value="MHC CLASS I NK CELL RECEPTOR"/>
    <property type="match status" value="1"/>
</dbReference>
<keyword evidence="5" id="KW-0677">Repeat</keyword>
<dbReference type="GO" id="GO:0032396">
    <property type="term" value="F:inhibitory MHC class I receptor activity"/>
    <property type="evidence" value="ECO:0007669"/>
    <property type="project" value="TreeGrafter"/>
</dbReference>
<organism evidence="14 15">
    <name type="scientific">Phyllostomus discolor</name>
    <name type="common">pale spear-nosed bat</name>
    <dbReference type="NCBI Taxonomy" id="89673"/>
    <lineage>
        <taxon>Eukaryota</taxon>
        <taxon>Metazoa</taxon>
        <taxon>Chordata</taxon>
        <taxon>Craniata</taxon>
        <taxon>Vertebrata</taxon>
        <taxon>Euteleostomi</taxon>
        <taxon>Mammalia</taxon>
        <taxon>Eutheria</taxon>
        <taxon>Laurasiatheria</taxon>
        <taxon>Chiroptera</taxon>
        <taxon>Yangochiroptera</taxon>
        <taxon>Phyllostomidae</taxon>
        <taxon>Phyllostominae</taxon>
        <taxon>Phyllostomus</taxon>
    </lineage>
</organism>
<name>A0A833YLX8_9CHIR</name>
<feature type="chain" id="PRO_5032332335" description="Leukocyte immunoglobulin-like receptor subfamily A member 6" evidence="13">
    <location>
        <begin position="16"/>
        <end position="435"/>
    </location>
</feature>
<keyword evidence="8" id="KW-1015">Disulfide bond</keyword>
<feature type="region of interest" description="Disordered" evidence="11">
    <location>
        <begin position="409"/>
        <end position="435"/>
    </location>
</feature>
<dbReference type="InterPro" id="IPR050412">
    <property type="entry name" value="Ig-like_Receptors_ImmuneReg"/>
</dbReference>
<feature type="region of interest" description="Disordered" evidence="11">
    <location>
        <begin position="366"/>
        <end position="395"/>
    </location>
</feature>
<sequence length="435" mass="48161">MSILPALLCLGLSLGQKTHLQAGNVLKPTIWAEPGSIVSSRKSVTIWCQGTREAQEYHLYNEDMNTPFDTQKALEPRDKAKFFREQIIAGRYHCKYLSPTGWSEHSDPLELVVTGIYYSKPSLSALPSPVVTSGGTVTLQCGSWKKFDRFILTKEGENRLSQTLDSQQHPSGQVQALFPVGPVIPSDRWTFRCYGYFRKYPQEWSHPSDPLELLVSGGSGKPSLLTQQGRIVASGQNLTLQCRSDISYDRFVLSKEGTQDLPQSTVLQPQAGLSQANFPLGTVNSTHRSQYRCYGGHSLSSEWSGPSDPLDILVAEDSEDWPLHNSEKGQQSGLQWYWNILIGVWVALILLLSLLLCLLRHQHENKGRTSDAAMKDPQPGEVELDPQAAASAAPQDVTYTQLNHLALRQETSIPPSSPSEKPPDEPSVYAALAVH</sequence>
<dbReference type="PANTHER" id="PTHR11738:SF179">
    <property type="entry name" value="LEUKOCYTE IMMUNOGLOBULIN-LIKE RECEPTOR SUBFAMILY A MEMBER 5"/>
    <property type="match status" value="1"/>
</dbReference>
<dbReference type="SUPFAM" id="SSF48726">
    <property type="entry name" value="Immunoglobulin"/>
    <property type="match status" value="3"/>
</dbReference>
<evidence type="ECO:0000256" key="2">
    <source>
        <dbReference type="ARBA" id="ARBA00022475"/>
    </source>
</evidence>
<evidence type="ECO:0000256" key="1">
    <source>
        <dbReference type="ARBA" id="ARBA00004162"/>
    </source>
</evidence>
<reference evidence="14 15" key="1">
    <citation type="journal article" date="2020" name="Nature">
        <title>Six reference-quality genomes reveal evolution of bat adaptations.</title>
        <authorList>
            <person name="Jebb D."/>
            <person name="Huang Z."/>
            <person name="Pippel M."/>
            <person name="Hughes G.M."/>
            <person name="Lavrichenko K."/>
            <person name="Devanna P."/>
            <person name="Winkler S."/>
            <person name="Jermiin L.S."/>
            <person name="Skirmuntt E.C."/>
            <person name="Katzourakis A."/>
            <person name="Burkitt-Gray L."/>
            <person name="Ray D.A."/>
            <person name="Sullivan K.A.M."/>
            <person name="Roscito J.G."/>
            <person name="Kirilenko B.M."/>
            <person name="Davalos L.M."/>
            <person name="Corthals A.P."/>
            <person name="Power M.L."/>
            <person name="Jones G."/>
            <person name="Ransome R.D."/>
            <person name="Dechmann D.K.N."/>
            <person name="Locatelli A.G."/>
            <person name="Puechmaille S.J."/>
            <person name="Fedrigo O."/>
            <person name="Jarvis E.D."/>
            <person name="Hiller M."/>
            <person name="Vernes S.C."/>
            <person name="Myers E.W."/>
            <person name="Teeling E.C."/>
        </authorList>
    </citation>
    <scope>NUCLEOTIDE SEQUENCE [LARGE SCALE GENOMIC DNA]</scope>
    <source>
        <strain evidence="14">Bat1K_MPI-CBG_1</strain>
    </source>
</reference>
<evidence type="ECO:0000256" key="3">
    <source>
        <dbReference type="ARBA" id="ARBA00022692"/>
    </source>
</evidence>
<evidence type="ECO:0008006" key="16">
    <source>
        <dbReference type="Google" id="ProtNLM"/>
    </source>
</evidence>
<keyword evidence="10" id="KW-0393">Immunoglobulin domain</keyword>
<feature type="signal peptide" evidence="13">
    <location>
        <begin position="1"/>
        <end position="15"/>
    </location>
</feature>
<feature type="transmembrane region" description="Helical" evidence="12">
    <location>
        <begin position="336"/>
        <end position="359"/>
    </location>
</feature>
<keyword evidence="9" id="KW-0325">Glycoprotein</keyword>
<evidence type="ECO:0000256" key="9">
    <source>
        <dbReference type="ARBA" id="ARBA00023180"/>
    </source>
</evidence>
<dbReference type="Proteomes" id="UP000664940">
    <property type="component" value="Unassembled WGS sequence"/>
</dbReference>
<evidence type="ECO:0000313" key="14">
    <source>
        <dbReference type="EMBL" id="KAF6078165.1"/>
    </source>
</evidence>
<dbReference type="Gene3D" id="2.60.40.10">
    <property type="entry name" value="Immunoglobulins"/>
    <property type="match status" value="3"/>
</dbReference>
<evidence type="ECO:0000313" key="15">
    <source>
        <dbReference type="Proteomes" id="UP000664940"/>
    </source>
</evidence>
<evidence type="ECO:0000256" key="7">
    <source>
        <dbReference type="ARBA" id="ARBA00023136"/>
    </source>
</evidence>
<dbReference type="Pfam" id="PF13895">
    <property type="entry name" value="Ig_2"/>
    <property type="match status" value="1"/>
</dbReference>
<evidence type="ECO:0000256" key="6">
    <source>
        <dbReference type="ARBA" id="ARBA00022989"/>
    </source>
</evidence>
<comment type="subcellular location">
    <subcellularLocation>
        <location evidence="1">Cell membrane</location>
        <topology evidence="1">Single-pass membrane protein</topology>
    </subcellularLocation>
</comment>
<keyword evidence="3 12" id="KW-0812">Transmembrane</keyword>
<proteinExistence type="predicted"/>
<comment type="caution">
    <text evidence="14">The sequence shown here is derived from an EMBL/GenBank/DDBJ whole genome shotgun (WGS) entry which is preliminary data.</text>
</comment>
<keyword evidence="2" id="KW-1003">Cell membrane</keyword>